<keyword evidence="4 5" id="KW-0862">Zinc</keyword>
<dbReference type="CDD" id="cd10719">
    <property type="entry name" value="DnaJ_zf"/>
    <property type="match status" value="1"/>
</dbReference>
<dbReference type="AlphaFoldDB" id="A0A0A1U249"/>
<accession>A0A0A1U249</accession>
<dbReference type="InterPro" id="IPR036869">
    <property type="entry name" value="J_dom_sf"/>
</dbReference>
<evidence type="ECO:0000256" key="4">
    <source>
        <dbReference type="ARBA" id="ARBA00022833"/>
    </source>
</evidence>
<evidence type="ECO:0000256" key="1">
    <source>
        <dbReference type="ARBA" id="ARBA00022723"/>
    </source>
</evidence>
<dbReference type="RefSeq" id="XP_004184924.1">
    <property type="nucleotide sequence ID" value="XM_004184876.1"/>
</dbReference>
<dbReference type="FunFam" id="1.10.287.110:FF:000048">
    <property type="entry name" value="DnaJ family protein"/>
    <property type="match status" value="1"/>
</dbReference>
<dbReference type="InterPro" id="IPR008971">
    <property type="entry name" value="HSP40/DnaJ_pept-bd"/>
</dbReference>
<feature type="compositionally biased region" description="Basic and acidic residues" evidence="6">
    <location>
        <begin position="375"/>
        <end position="385"/>
    </location>
</feature>
<dbReference type="InterPro" id="IPR044713">
    <property type="entry name" value="DNJA1/2-like"/>
</dbReference>
<dbReference type="Gene3D" id="2.10.230.10">
    <property type="entry name" value="Heat shock protein DnaJ, cysteine-rich domain"/>
    <property type="match status" value="1"/>
</dbReference>
<dbReference type="CDD" id="cd06257">
    <property type="entry name" value="DnaJ"/>
    <property type="match status" value="1"/>
</dbReference>
<evidence type="ECO:0008006" key="11">
    <source>
        <dbReference type="Google" id="ProtNLM"/>
    </source>
</evidence>
<dbReference type="GeneID" id="14884601"/>
<dbReference type="SMART" id="SM00271">
    <property type="entry name" value="DnaJ"/>
    <property type="match status" value="1"/>
</dbReference>
<dbReference type="PROSITE" id="PS51188">
    <property type="entry name" value="ZF_CR"/>
    <property type="match status" value="1"/>
</dbReference>
<dbReference type="InterPro" id="IPR036410">
    <property type="entry name" value="HSP_DnaJ_Cys-rich_dom_sf"/>
</dbReference>
<dbReference type="VEuPathDB" id="AmoebaDB:EIN_408270"/>
<dbReference type="EMBL" id="KB207048">
    <property type="protein sequence ID" value="ELP85578.1"/>
    <property type="molecule type" value="Genomic_DNA"/>
</dbReference>
<keyword evidence="2" id="KW-0677">Repeat</keyword>
<dbReference type="PROSITE" id="PS00636">
    <property type="entry name" value="DNAJ_1"/>
    <property type="match status" value="1"/>
</dbReference>
<dbReference type="GO" id="GO:0006457">
    <property type="term" value="P:protein folding"/>
    <property type="evidence" value="ECO:0007669"/>
    <property type="project" value="InterPro"/>
</dbReference>
<feature type="zinc finger region" description="CR-type" evidence="5">
    <location>
        <begin position="129"/>
        <end position="213"/>
    </location>
</feature>
<evidence type="ECO:0000259" key="7">
    <source>
        <dbReference type="PROSITE" id="PS50076"/>
    </source>
</evidence>
<dbReference type="InterPro" id="IPR002939">
    <property type="entry name" value="DnaJ_C"/>
</dbReference>
<dbReference type="SUPFAM" id="SSF49493">
    <property type="entry name" value="HSP40/DnaJ peptide-binding domain"/>
    <property type="match status" value="2"/>
</dbReference>
<proteinExistence type="inferred from homology"/>
<feature type="domain" description="J" evidence="7">
    <location>
        <begin position="6"/>
        <end position="71"/>
    </location>
</feature>
<dbReference type="PANTHER" id="PTHR43888">
    <property type="entry name" value="DNAJ-LIKE-2, ISOFORM A-RELATED"/>
    <property type="match status" value="1"/>
</dbReference>
<feature type="domain" description="CR-type" evidence="8">
    <location>
        <begin position="129"/>
        <end position="213"/>
    </location>
</feature>
<evidence type="ECO:0000256" key="2">
    <source>
        <dbReference type="ARBA" id="ARBA00022737"/>
    </source>
</evidence>
<dbReference type="GO" id="GO:0030544">
    <property type="term" value="F:Hsp70 protein binding"/>
    <property type="evidence" value="ECO:0007669"/>
    <property type="project" value="InterPro"/>
</dbReference>
<dbReference type="Pfam" id="PF00226">
    <property type="entry name" value="DnaJ"/>
    <property type="match status" value="1"/>
</dbReference>
<dbReference type="CDD" id="cd10747">
    <property type="entry name" value="DnaJ_C"/>
    <property type="match status" value="1"/>
</dbReference>
<dbReference type="InterPro" id="IPR001623">
    <property type="entry name" value="DnaJ_domain"/>
</dbReference>
<dbReference type="Gene3D" id="1.10.287.110">
    <property type="entry name" value="DnaJ domain"/>
    <property type="match status" value="1"/>
</dbReference>
<sequence length="402" mass="44799">MPKETGFYDVLGVSTDATLEQIKKAYKKMAIKYHPDKNPGDTVAEENFKEVAEAYAVLSDSDKREVYDKYGKKGLEEGGMGGFDMNDIFAQFFPGMAGMGGFEQRSRGPRKGQTVQSPLKCSLEDLYNGKTFKRKIKHDVLCSKCKGKGTKSGKDVKKCQRCDGRGSIYVMIRQGMFAMQSEKECPDCRGRGEHVDEKDRCPVCRGAKVVNEEKILEVIVQPGTREREAISFPGESDQAPGIIPGDIVFVVLTNPHNVYTRKGNNLLVEKSVGLNEALTGFSFTLKQLDGRELFIESKDIIDPESFMRVPGEGFPIKHQSSHGDLYIYFTVKMPRLQEISMHIDKLKELLPKTQVVPEKKESSTVCTLIPSSAPTEERGGYNNRDDSDDDDEGQSGAQCQTQ</sequence>
<dbReference type="GO" id="GO:0009408">
    <property type="term" value="P:response to heat"/>
    <property type="evidence" value="ECO:0007669"/>
    <property type="project" value="InterPro"/>
</dbReference>
<dbReference type="Proteomes" id="UP000014680">
    <property type="component" value="Unassembled WGS sequence"/>
</dbReference>
<dbReference type="Pfam" id="PF01556">
    <property type="entry name" value="DnaJ_C"/>
    <property type="match status" value="1"/>
</dbReference>
<dbReference type="HAMAP" id="MF_01152">
    <property type="entry name" value="DnaJ"/>
    <property type="match status" value="1"/>
</dbReference>
<dbReference type="GO" id="GO:0008270">
    <property type="term" value="F:zinc ion binding"/>
    <property type="evidence" value="ECO:0007669"/>
    <property type="project" value="UniProtKB-KW"/>
</dbReference>
<name>A0A0A1U249_ENTIV</name>
<evidence type="ECO:0000313" key="10">
    <source>
        <dbReference type="Proteomes" id="UP000014680"/>
    </source>
</evidence>
<dbReference type="SUPFAM" id="SSF57938">
    <property type="entry name" value="DnaJ/Hsp40 cysteine-rich domain"/>
    <property type="match status" value="1"/>
</dbReference>
<dbReference type="PROSITE" id="PS50076">
    <property type="entry name" value="DNAJ_2"/>
    <property type="match status" value="1"/>
</dbReference>
<dbReference type="Gene3D" id="2.60.260.20">
    <property type="entry name" value="Urease metallochaperone UreE, N-terminal domain"/>
    <property type="match status" value="2"/>
</dbReference>
<dbReference type="OrthoDB" id="550424at2759"/>
<evidence type="ECO:0000256" key="6">
    <source>
        <dbReference type="SAM" id="MobiDB-lite"/>
    </source>
</evidence>
<dbReference type="FunFam" id="2.10.230.10:FF:000001">
    <property type="entry name" value="DnaJ subfamily A member 2"/>
    <property type="match status" value="1"/>
</dbReference>
<evidence type="ECO:0000313" key="9">
    <source>
        <dbReference type="EMBL" id="ELP85578.1"/>
    </source>
</evidence>
<keyword evidence="3 5" id="KW-0863">Zinc-finger</keyword>
<dbReference type="Pfam" id="PF00684">
    <property type="entry name" value="DnaJ_CXXCXGXG"/>
    <property type="match status" value="1"/>
</dbReference>
<dbReference type="SUPFAM" id="SSF46565">
    <property type="entry name" value="Chaperone J-domain"/>
    <property type="match status" value="1"/>
</dbReference>
<evidence type="ECO:0000256" key="5">
    <source>
        <dbReference type="PROSITE-ProRule" id="PRU00546"/>
    </source>
</evidence>
<feature type="region of interest" description="Disordered" evidence="6">
    <location>
        <begin position="361"/>
        <end position="402"/>
    </location>
</feature>
<evidence type="ECO:0000259" key="8">
    <source>
        <dbReference type="PROSITE" id="PS51188"/>
    </source>
</evidence>
<dbReference type="InterPro" id="IPR012724">
    <property type="entry name" value="DnaJ"/>
</dbReference>
<keyword evidence="10" id="KW-1185">Reference proteome</keyword>
<organism evidence="9 10">
    <name type="scientific">Entamoeba invadens IP1</name>
    <dbReference type="NCBI Taxonomy" id="370355"/>
    <lineage>
        <taxon>Eukaryota</taxon>
        <taxon>Amoebozoa</taxon>
        <taxon>Evosea</taxon>
        <taxon>Archamoebae</taxon>
        <taxon>Mastigamoebida</taxon>
        <taxon>Entamoebidae</taxon>
        <taxon>Entamoeba</taxon>
    </lineage>
</organism>
<gene>
    <name evidence="9" type="ORF">EIN_408270</name>
</gene>
<dbReference type="GO" id="GO:0051082">
    <property type="term" value="F:unfolded protein binding"/>
    <property type="evidence" value="ECO:0007669"/>
    <property type="project" value="InterPro"/>
</dbReference>
<evidence type="ECO:0000256" key="3">
    <source>
        <dbReference type="ARBA" id="ARBA00022771"/>
    </source>
</evidence>
<dbReference type="GO" id="GO:0005524">
    <property type="term" value="F:ATP binding"/>
    <property type="evidence" value="ECO:0007669"/>
    <property type="project" value="InterPro"/>
</dbReference>
<dbReference type="InterPro" id="IPR018253">
    <property type="entry name" value="DnaJ_domain_CS"/>
</dbReference>
<feature type="compositionally biased region" description="Polar residues" evidence="6">
    <location>
        <begin position="363"/>
        <end position="374"/>
    </location>
</feature>
<keyword evidence="1 5" id="KW-0479">Metal-binding</keyword>
<dbReference type="OMA" id="FPDVINP"/>
<dbReference type="FunFam" id="2.60.260.20:FF:000003">
    <property type="entry name" value="DnaJ subfamily A member 2"/>
    <property type="match status" value="1"/>
</dbReference>
<protein>
    <recommendedName>
        <fullName evidence="11">Chaperone protein DNAJ</fullName>
    </recommendedName>
</protein>
<reference evidence="9 10" key="1">
    <citation type="submission" date="2012-10" db="EMBL/GenBank/DDBJ databases">
        <authorList>
            <person name="Zafar N."/>
            <person name="Inman J."/>
            <person name="Hall N."/>
            <person name="Lorenzi H."/>
            <person name="Caler E."/>
        </authorList>
    </citation>
    <scope>NUCLEOTIDE SEQUENCE [LARGE SCALE GENOMIC DNA]</scope>
    <source>
        <strain evidence="9 10">IP1</strain>
    </source>
</reference>
<dbReference type="KEGG" id="eiv:EIN_408270"/>
<dbReference type="InterPro" id="IPR001305">
    <property type="entry name" value="HSP_DnaJ_Cys-rich_dom"/>
</dbReference>
<dbReference type="PRINTS" id="PR00625">
    <property type="entry name" value="JDOMAIN"/>
</dbReference>